<name>A0A1E5VMA8_9POAL</name>
<feature type="transmembrane region" description="Helical" evidence="6">
    <location>
        <begin position="247"/>
        <end position="263"/>
    </location>
</feature>
<feature type="region of interest" description="Disordered" evidence="5">
    <location>
        <begin position="485"/>
        <end position="507"/>
    </location>
</feature>
<feature type="transmembrane region" description="Helical" evidence="6">
    <location>
        <begin position="771"/>
        <end position="788"/>
    </location>
</feature>
<dbReference type="Pfam" id="PF05978">
    <property type="entry name" value="UNC-93"/>
    <property type="match status" value="2"/>
</dbReference>
<keyword evidence="4 6" id="KW-0472">Membrane</keyword>
<feature type="region of interest" description="Disordered" evidence="5">
    <location>
        <begin position="940"/>
        <end position="961"/>
    </location>
</feature>
<keyword evidence="8" id="KW-1185">Reference proteome</keyword>
<dbReference type="STRING" id="888268.A0A1E5VMA8"/>
<protein>
    <submittedName>
        <fullName evidence="7">UNC93-like protein 2</fullName>
    </submittedName>
</protein>
<dbReference type="Gene3D" id="1.20.1250.20">
    <property type="entry name" value="MFS general substrate transporter like domains"/>
    <property type="match status" value="2"/>
</dbReference>
<comment type="subcellular location">
    <subcellularLocation>
        <location evidence="1">Membrane</location>
        <topology evidence="1">Multi-pass membrane protein</topology>
    </subcellularLocation>
</comment>
<feature type="transmembrane region" description="Helical" evidence="6">
    <location>
        <begin position="912"/>
        <end position="933"/>
    </location>
</feature>
<dbReference type="AlphaFoldDB" id="A0A1E5VMA8"/>
<feature type="transmembrane region" description="Helical" evidence="6">
    <location>
        <begin position="93"/>
        <end position="110"/>
    </location>
</feature>
<feature type="transmembrane region" description="Helical" evidence="6">
    <location>
        <begin position="190"/>
        <end position="210"/>
    </location>
</feature>
<evidence type="ECO:0000256" key="1">
    <source>
        <dbReference type="ARBA" id="ARBA00004141"/>
    </source>
</evidence>
<feature type="transmembrane region" description="Helical" evidence="6">
    <location>
        <begin position="357"/>
        <end position="378"/>
    </location>
</feature>
<organism evidence="7 8">
    <name type="scientific">Dichanthelium oligosanthes</name>
    <dbReference type="NCBI Taxonomy" id="888268"/>
    <lineage>
        <taxon>Eukaryota</taxon>
        <taxon>Viridiplantae</taxon>
        <taxon>Streptophyta</taxon>
        <taxon>Embryophyta</taxon>
        <taxon>Tracheophyta</taxon>
        <taxon>Spermatophyta</taxon>
        <taxon>Magnoliopsida</taxon>
        <taxon>Liliopsida</taxon>
        <taxon>Poales</taxon>
        <taxon>Poaceae</taxon>
        <taxon>PACMAD clade</taxon>
        <taxon>Panicoideae</taxon>
        <taxon>Panicodae</taxon>
        <taxon>Paniceae</taxon>
        <taxon>Dichantheliinae</taxon>
        <taxon>Dichanthelium</taxon>
    </lineage>
</organism>
<feature type="transmembrane region" description="Helical" evidence="6">
    <location>
        <begin position="680"/>
        <end position="698"/>
    </location>
</feature>
<proteinExistence type="predicted"/>
<accession>A0A1E5VMA8</accession>
<dbReference type="InterPro" id="IPR036259">
    <property type="entry name" value="MFS_trans_sf"/>
</dbReference>
<feature type="transmembrane region" description="Helical" evidence="6">
    <location>
        <begin position="516"/>
        <end position="536"/>
    </location>
</feature>
<dbReference type="InterPro" id="IPR051617">
    <property type="entry name" value="UNC-93-like_regulator"/>
</dbReference>
<reference evidence="7 8" key="1">
    <citation type="submission" date="2016-09" db="EMBL/GenBank/DDBJ databases">
        <title>The draft genome of Dichanthelium oligosanthes: A C3 panicoid grass species.</title>
        <authorList>
            <person name="Studer A.J."/>
            <person name="Schnable J.C."/>
            <person name="Brutnell T.P."/>
        </authorList>
    </citation>
    <scope>NUCLEOTIDE SEQUENCE [LARGE SCALE GENOMIC DNA]</scope>
    <source>
        <strain evidence="8">cv. Kellogg 1175</strain>
        <tissue evidence="7">Leaf</tissue>
    </source>
</reference>
<feature type="transmembrane region" description="Helical" evidence="6">
    <location>
        <begin position="421"/>
        <end position="442"/>
    </location>
</feature>
<comment type="caution">
    <text evidence="7">The sequence shown here is derived from an EMBL/GenBank/DDBJ whole genome shotgun (WGS) entry which is preliminary data.</text>
</comment>
<evidence type="ECO:0000256" key="3">
    <source>
        <dbReference type="ARBA" id="ARBA00022989"/>
    </source>
</evidence>
<dbReference type="PANTHER" id="PTHR23294">
    <property type="entry name" value="ET TRANSLATION PRODUCT-RELATED"/>
    <property type="match status" value="1"/>
</dbReference>
<feature type="transmembrane region" description="Helical" evidence="6">
    <location>
        <begin position="28"/>
        <end position="48"/>
    </location>
</feature>
<feature type="transmembrane region" description="Helical" evidence="6">
    <location>
        <begin position="156"/>
        <end position="178"/>
    </location>
</feature>
<gene>
    <name evidence="7" type="ORF">BAE44_0012717</name>
</gene>
<feature type="transmembrane region" description="Helical" evidence="6">
    <location>
        <begin position="116"/>
        <end position="135"/>
    </location>
</feature>
<dbReference type="Proteomes" id="UP000095767">
    <property type="component" value="Unassembled WGS sequence"/>
</dbReference>
<keyword evidence="2 6" id="KW-0812">Transmembrane</keyword>
<dbReference type="InterPro" id="IPR010291">
    <property type="entry name" value="Ion_channel_UNC-93"/>
</dbReference>
<evidence type="ECO:0000256" key="6">
    <source>
        <dbReference type="SAM" id="Phobius"/>
    </source>
</evidence>
<feature type="transmembrane region" description="Helical" evidence="6">
    <location>
        <begin position="582"/>
        <end position="600"/>
    </location>
</feature>
<sequence>MAVTEVEGPPPSEAPPARRGLFRYNSPLAQVSLLGLICFCCPGMFNALSGLGGGGQVDNATADNANTALYACFAVFGVLGGAAHNLLGPRVTLLIGALTYPLYAGSFLYYNHHASQAFPVTAGALLGAGAGFLWAAQGAIMTSYPTPNRRGTYISLFWCLFNLGGVLGGILPFAFNYHRDPSKPASVNDGTYIGFMAFMLAGAALTVLVLPPSRIVRDDGTKATRVTFSSPATEGAEILKLFANWKMLLVLPAAWGSNFFYTYQFNNVNGALFSLRTRGLNNVFYWAAQMVGSAGIGYFLDFGFASRRKRGFFGVVIVAVLGTAIWGGGLANQLKYNHGKLADPIDFKDGRRYAGPFVLYFSYGLLDAMFQSLIYWIIGALANESQILSRYVGFYKGVQSAGAAVAWQVDLHKTPYMTQLAVNWGLMTFSYPLLALLVFLAVKDEDSSVSSVEDGKENALHHQEKTCEKEEDIVNMCKINVRKLKKRPKPEVDQAEGDSPPQPPAKPGLLRCNSPLAQVSLIGLVCFCLPGMYNALNGLGGGGQVDHTVADNANTALYACFAVFGVLGGAVHNLLGPRTTLFLGSLTYPLYVAAFLNYNHRPGSQVFPIIAGALLGVGAGFLWAAQGAIMTSYPPPNRRATYISLFWCIFSLGSVLGGLLPLSLNYRRGSKVASVNDSTYIAFMSMMLVGVALTLLFLPPHKIVRDDGSRTTMVTHSSAATEAAEILRLFADWRMLLVLVPAWGSNFFYTYQFNNVNGALFTLRTKGLNNVIYWGAQMLGSLGLGYLLDFAFPSRRKRGLVGVAVFAVLGTAIWGGGFANQLRYTDDGKWPGDRLIDFKDGRRYAGPFLLYCSYGLLDAMFQSLIYWILGALTNDAQILSRYAGFYKGVQSAGAAVSWQVDFHKTPLMTQLVVNWVLITVSYPLLALLVFLAVKDEDSSVSSIEDGKDNKGRKLSAPTSFH</sequence>
<evidence type="ECO:0000313" key="8">
    <source>
        <dbReference type="Proteomes" id="UP000095767"/>
    </source>
</evidence>
<dbReference type="GO" id="GO:0016020">
    <property type="term" value="C:membrane"/>
    <property type="evidence" value="ECO:0007669"/>
    <property type="project" value="UniProtKB-SubCell"/>
</dbReference>
<feature type="transmembrane region" description="Helical" evidence="6">
    <location>
        <begin position="606"/>
        <end position="629"/>
    </location>
</feature>
<dbReference type="CDD" id="cd06178">
    <property type="entry name" value="MFS_unc93-like"/>
    <property type="match status" value="1"/>
</dbReference>
<evidence type="ECO:0000313" key="7">
    <source>
        <dbReference type="EMBL" id="OEL26265.1"/>
    </source>
</evidence>
<feature type="transmembrane region" description="Helical" evidence="6">
    <location>
        <begin position="68"/>
        <end position="86"/>
    </location>
</feature>
<feature type="transmembrane region" description="Helical" evidence="6">
    <location>
        <begin position="312"/>
        <end position="331"/>
    </location>
</feature>
<dbReference type="EMBL" id="LWDX02035053">
    <property type="protein sequence ID" value="OEL26265.1"/>
    <property type="molecule type" value="Genomic_DNA"/>
</dbReference>
<keyword evidence="3 6" id="KW-1133">Transmembrane helix</keyword>
<evidence type="ECO:0000256" key="4">
    <source>
        <dbReference type="ARBA" id="ARBA00023136"/>
    </source>
</evidence>
<evidence type="ECO:0000256" key="5">
    <source>
        <dbReference type="SAM" id="MobiDB-lite"/>
    </source>
</evidence>
<feature type="transmembrane region" description="Helical" evidence="6">
    <location>
        <begin position="641"/>
        <end position="660"/>
    </location>
</feature>
<feature type="transmembrane region" description="Helical" evidence="6">
    <location>
        <begin position="556"/>
        <end position="575"/>
    </location>
</feature>
<feature type="transmembrane region" description="Helical" evidence="6">
    <location>
        <begin position="848"/>
        <end position="872"/>
    </location>
</feature>
<dbReference type="OrthoDB" id="196103at2759"/>
<dbReference type="PANTHER" id="PTHR23294:SF59">
    <property type="entry name" value="UNC93-LIKE PROTEIN C922.05C"/>
    <property type="match status" value="1"/>
</dbReference>
<feature type="transmembrane region" description="Helical" evidence="6">
    <location>
        <begin position="283"/>
        <end position="300"/>
    </location>
</feature>
<dbReference type="SUPFAM" id="SSF103473">
    <property type="entry name" value="MFS general substrate transporter"/>
    <property type="match status" value="2"/>
</dbReference>
<feature type="transmembrane region" description="Helical" evidence="6">
    <location>
        <begin position="800"/>
        <end position="819"/>
    </location>
</feature>
<evidence type="ECO:0000256" key="2">
    <source>
        <dbReference type="ARBA" id="ARBA00022692"/>
    </source>
</evidence>